<sequence>MRSIIVSKCHKKDFAFYDGFRKLKSRLSGLIFAVTLKGGAAGTIFHSIGQMTISRKQDRGYVQAVEKKPGCNPHCCHDYRSGSPGVCR</sequence>
<dbReference type="Proteomes" id="UP000240382">
    <property type="component" value="Unassembled WGS sequence"/>
</dbReference>
<feature type="transmembrane region" description="Helical" evidence="1">
    <location>
        <begin position="27"/>
        <end position="49"/>
    </location>
</feature>
<evidence type="ECO:0000313" key="2">
    <source>
        <dbReference type="EMBL" id="PSY41966.1"/>
    </source>
</evidence>
<keyword evidence="1" id="KW-1133">Transmembrane helix</keyword>
<proteinExistence type="predicted"/>
<evidence type="ECO:0000313" key="3">
    <source>
        <dbReference type="Proteomes" id="UP000240382"/>
    </source>
</evidence>
<keyword evidence="1" id="KW-0472">Membrane</keyword>
<name>A0ABX5HH42_ESCAL</name>
<comment type="caution">
    <text evidence="2">The sequence shown here is derived from an EMBL/GenBank/DDBJ whole genome shotgun (WGS) entry which is preliminary data.</text>
</comment>
<gene>
    <name evidence="2" type="ORF">C7B09_12000</name>
</gene>
<reference evidence="2 3" key="1">
    <citation type="submission" date="2018-03" db="EMBL/GenBank/DDBJ databases">
        <title>Whole Genome Sequencing of Escherichia coli isolates from wildlife.</title>
        <authorList>
            <person name="Whitehouse C.A."/>
            <person name="Lacher D.W."/>
            <person name="Mammel M.K."/>
            <person name="Barnaba T."/>
            <person name="Lorch J.M."/>
        </authorList>
    </citation>
    <scope>NUCLEOTIDE SEQUENCE [LARGE SCALE GENOMIC DNA]</scope>
    <source>
        <strain evidence="2 3">20507-2</strain>
    </source>
</reference>
<keyword evidence="1" id="KW-0812">Transmembrane</keyword>
<organism evidence="2 3">
    <name type="scientific">Escherichia albertii</name>
    <dbReference type="NCBI Taxonomy" id="208962"/>
    <lineage>
        <taxon>Bacteria</taxon>
        <taxon>Pseudomonadati</taxon>
        <taxon>Pseudomonadota</taxon>
        <taxon>Gammaproteobacteria</taxon>
        <taxon>Enterobacterales</taxon>
        <taxon>Enterobacteriaceae</taxon>
        <taxon>Escherichia</taxon>
    </lineage>
</organism>
<dbReference type="EMBL" id="PYQT01000011">
    <property type="protein sequence ID" value="PSY41966.1"/>
    <property type="molecule type" value="Genomic_DNA"/>
</dbReference>
<keyword evidence="3" id="KW-1185">Reference proteome</keyword>
<protein>
    <submittedName>
        <fullName evidence="2">Uncharacterized protein</fullName>
    </submittedName>
</protein>
<evidence type="ECO:0000256" key="1">
    <source>
        <dbReference type="SAM" id="Phobius"/>
    </source>
</evidence>
<accession>A0ABX5HH42</accession>